<comment type="caution">
    <text evidence="1">The sequence shown here is derived from an EMBL/GenBank/DDBJ whole genome shotgun (WGS) entry which is preliminary data.</text>
</comment>
<dbReference type="EMBL" id="PCVG01000015">
    <property type="protein sequence ID" value="PIQ69000.1"/>
    <property type="molecule type" value="Genomic_DNA"/>
</dbReference>
<name>A0A2H0KCK5_9BACT</name>
<gene>
    <name evidence="1" type="ORF">COV91_01235</name>
</gene>
<evidence type="ECO:0000313" key="1">
    <source>
        <dbReference type="EMBL" id="PIQ69000.1"/>
    </source>
</evidence>
<reference evidence="1 2" key="1">
    <citation type="submission" date="2017-09" db="EMBL/GenBank/DDBJ databases">
        <title>Depth-based differentiation of microbial function through sediment-hosted aquifers and enrichment of novel symbionts in the deep terrestrial subsurface.</title>
        <authorList>
            <person name="Probst A.J."/>
            <person name="Ladd B."/>
            <person name="Jarett J.K."/>
            <person name="Geller-Mcgrath D.E."/>
            <person name="Sieber C.M."/>
            <person name="Emerson J.B."/>
            <person name="Anantharaman K."/>
            <person name="Thomas B.C."/>
            <person name="Malmstrom R."/>
            <person name="Stieglmeier M."/>
            <person name="Klingl A."/>
            <person name="Woyke T."/>
            <person name="Ryan C.M."/>
            <person name="Banfield J.F."/>
        </authorList>
    </citation>
    <scope>NUCLEOTIDE SEQUENCE [LARGE SCALE GENOMIC DNA]</scope>
    <source>
        <strain evidence="1">CG11_big_fil_rev_8_21_14_0_20_46_11</strain>
    </source>
</reference>
<sequence>MKFLGKNDSIESMNTITISKSKIDRDEGVVILPIKKYEELVSNAIPTYYLTGKEAKKADRLFVEGMREYKAGRTIKAGSIKDALRTYGKNRKH</sequence>
<evidence type="ECO:0000313" key="2">
    <source>
        <dbReference type="Proteomes" id="UP000229342"/>
    </source>
</evidence>
<dbReference type="AlphaFoldDB" id="A0A2H0KCK5"/>
<protein>
    <submittedName>
        <fullName evidence="1">Uncharacterized protein</fullName>
    </submittedName>
</protein>
<dbReference type="Proteomes" id="UP000229342">
    <property type="component" value="Unassembled WGS sequence"/>
</dbReference>
<accession>A0A2H0KCK5</accession>
<organism evidence="1 2">
    <name type="scientific">Candidatus Taylorbacteria bacterium CG11_big_fil_rev_8_21_14_0_20_46_11</name>
    <dbReference type="NCBI Taxonomy" id="1975025"/>
    <lineage>
        <taxon>Bacteria</taxon>
        <taxon>Candidatus Tayloriibacteriota</taxon>
    </lineage>
</organism>
<proteinExistence type="predicted"/>